<evidence type="ECO:0000259" key="2">
    <source>
        <dbReference type="Pfam" id="PF09413"/>
    </source>
</evidence>
<comment type="caution">
    <text evidence="3">The sequence shown here is derived from an EMBL/GenBank/DDBJ whole genome shotgun (WGS) entry which is preliminary data.</text>
</comment>
<protein>
    <submittedName>
        <fullName evidence="3">Putative signal transducing protein</fullName>
    </submittedName>
</protein>
<dbReference type="AlphaFoldDB" id="A0A562W8K8"/>
<dbReference type="RefSeq" id="WP_145019530.1">
    <property type="nucleotide sequence ID" value="NZ_VLLN01000005.1"/>
</dbReference>
<dbReference type="InterPro" id="IPR018551">
    <property type="entry name" value="DUF2007"/>
</dbReference>
<name>A0A562W8K8_9BACT</name>
<feature type="coiled-coil region" evidence="1">
    <location>
        <begin position="34"/>
        <end position="61"/>
    </location>
</feature>
<proteinExistence type="predicted"/>
<reference evidence="3 4" key="1">
    <citation type="submission" date="2019-07" db="EMBL/GenBank/DDBJ databases">
        <title>Genomic Encyclopedia of Archaeal and Bacterial Type Strains, Phase II (KMG-II): from individual species to whole genera.</title>
        <authorList>
            <person name="Goeker M."/>
        </authorList>
    </citation>
    <scope>NUCLEOTIDE SEQUENCE [LARGE SCALE GENOMIC DNA]</scope>
    <source>
        <strain evidence="3 4">ATCC BAA-1139</strain>
    </source>
</reference>
<accession>A0A562W8K8</accession>
<sequence>MARFYDTVNESDLARVEGVLRRGGIEYFCRDSRVEPALKEIQVAEEDLARAQELLERFCARC</sequence>
<keyword evidence="1" id="KW-0175">Coiled coil</keyword>
<dbReference type="OrthoDB" id="5398505at2"/>
<dbReference type="Pfam" id="PF09413">
    <property type="entry name" value="DUF2007"/>
    <property type="match status" value="1"/>
</dbReference>
<evidence type="ECO:0000313" key="3">
    <source>
        <dbReference type="EMBL" id="TWJ26428.1"/>
    </source>
</evidence>
<organism evidence="3 4">
    <name type="scientific">Geobacter argillaceus</name>
    <dbReference type="NCBI Taxonomy" id="345631"/>
    <lineage>
        <taxon>Bacteria</taxon>
        <taxon>Pseudomonadati</taxon>
        <taxon>Thermodesulfobacteriota</taxon>
        <taxon>Desulfuromonadia</taxon>
        <taxon>Geobacterales</taxon>
        <taxon>Geobacteraceae</taxon>
        <taxon>Geobacter</taxon>
    </lineage>
</organism>
<dbReference type="EMBL" id="VLLN01000005">
    <property type="protein sequence ID" value="TWJ26428.1"/>
    <property type="molecule type" value="Genomic_DNA"/>
</dbReference>
<feature type="domain" description="DUF2007" evidence="2">
    <location>
        <begin position="1"/>
        <end position="58"/>
    </location>
</feature>
<dbReference type="Proteomes" id="UP000319449">
    <property type="component" value="Unassembled WGS sequence"/>
</dbReference>
<evidence type="ECO:0000256" key="1">
    <source>
        <dbReference type="SAM" id="Coils"/>
    </source>
</evidence>
<gene>
    <name evidence="3" type="ORF">JN12_01134</name>
</gene>
<keyword evidence="4" id="KW-1185">Reference proteome</keyword>
<evidence type="ECO:0000313" key="4">
    <source>
        <dbReference type="Proteomes" id="UP000319449"/>
    </source>
</evidence>